<dbReference type="Gene3D" id="1.10.260.40">
    <property type="entry name" value="lambda repressor-like DNA-binding domains"/>
    <property type="match status" value="1"/>
</dbReference>
<sequence>MADVAVRAGVSQMTASKVLRGTGSISADTRNRVKLAASDLGYVPNLFAGSLSSRSSNIVAVVLPSINDAVFGEVVAGINDVLRPEGYVTFIGESHLNPETEEKILQTVLSMQPAGIILTGGIHRTAKANQTLQNWECPIIQIWDEEDEHYDGCIAPNHAKAGRLVAQHFIDRGVRRPAYIGAELRKDICAARRLDTFRQTIKEAGLSLVEMIEQDLPRQPQTGRTLVAELMQAHAETDAIYFLNDAMATGGLSWLYEAAYAVPDQVAVAGFNGTSLMHAIRTRLTTVHVERLKLGQVAAKALLESIETSSAEKRRQIFYVELSKGNTT</sequence>
<dbReference type="PROSITE" id="PS00356">
    <property type="entry name" value="HTH_LACI_1"/>
    <property type="match status" value="1"/>
</dbReference>
<dbReference type="PROSITE" id="PS50932">
    <property type="entry name" value="HTH_LACI_2"/>
    <property type="match status" value="1"/>
</dbReference>
<dbReference type="InterPro" id="IPR028082">
    <property type="entry name" value="Peripla_BP_I"/>
</dbReference>
<name>A0A640VMK8_9RHOB</name>
<keyword evidence="1" id="KW-0805">Transcription regulation</keyword>
<dbReference type="Pfam" id="PF00356">
    <property type="entry name" value="LacI"/>
    <property type="match status" value="1"/>
</dbReference>
<accession>A0A640VMK8</accession>
<dbReference type="EMBL" id="BLIV01000002">
    <property type="protein sequence ID" value="GFE49708.1"/>
    <property type="molecule type" value="Genomic_DNA"/>
</dbReference>
<dbReference type="PANTHER" id="PTHR30146">
    <property type="entry name" value="LACI-RELATED TRANSCRIPTIONAL REPRESSOR"/>
    <property type="match status" value="1"/>
</dbReference>
<dbReference type="SUPFAM" id="SSF53822">
    <property type="entry name" value="Periplasmic binding protein-like I"/>
    <property type="match status" value="1"/>
</dbReference>
<dbReference type="Proteomes" id="UP000436522">
    <property type="component" value="Unassembled WGS sequence"/>
</dbReference>
<dbReference type="PANTHER" id="PTHR30146:SF33">
    <property type="entry name" value="TRANSCRIPTIONAL REGULATOR"/>
    <property type="match status" value="1"/>
</dbReference>
<dbReference type="InterPro" id="IPR010982">
    <property type="entry name" value="Lambda_DNA-bd_dom_sf"/>
</dbReference>
<dbReference type="SUPFAM" id="SSF47413">
    <property type="entry name" value="lambda repressor-like DNA-binding domains"/>
    <property type="match status" value="1"/>
</dbReference>
<dbReference type="SMART" id="SM00354">
    <property type="entry name" value="HTH_LACI"/>
    <property type="match status" value="1"/>
</dbReference>
<dbReference type="InterPro" id="IPR046335">
    <property type="entry name" value="LacI/GalR-like_sensor"/>
</dbReference>
<dbReference type="CDD" id="cd01392">
    <property type="entry name" value="HTH_LacI"/>
    <property type="match status" value="1"/>
</dbReference>
<reference evidence="5 6" key="1">
    <citation type="submission" date="2019-12" db="EMBL/GenBank/DDBJ databases">
        <title>Roseobacter cerasinus sp. nov., isolated from seawater around aquaculture.</title>
        <authorList>
            <person name="Muramatsu S."/>
            <person name="Takabe Y."/>
            <person name="Mori K."/>
            <person name="Takaichi S."/>
            <person name="Hanada S."/>
        </authorList>
    </citation>
    <scope>NUCLEOTIDE SEQUENCE [LARGE SCALE GENOMIC DNA]</scope>
    <source>
        <strain evidence="5 6">AI77</strain>
    </source>
</reference>
<protein>
    <submittedName>
        <fullName evidence="5">LacI family transcriptional regulator</fullName>
    </submittedName>
</protein>
<evidence type="ECO:0000313" key="5">
    <source>
        <dbReference type="EMBL" id="GFE49708.1"/>
    </source>
</evidence>
<dbReference type="GO" id="GO:0003700">
    <property type="term" value="F:DNA-binding transcription factor activity"/>
    <property type="evidence" value="ECO:0007669"/>
    <property type="project" value="TreeGrafter"/>
</dbReference>
<organism evidence="5 6">
    <name type="scientific">Roseobacter cerasinus</name>
    <dbReference type="NCBI Taxonomy" id="2602289"/>
    <lineage>
        <taxon>Bacteria</taxon>
        <taxon>Pseudomonadati</taxon>
        <taxon>Pseudomonadota</taxon>
        <taxon>Alphaproteobacteria</taxon>
        <taxon>Rhodobacterales</taxon>
        <taxon>Roseobacteraceae</taxon>
        <taxon>Roseobacter</taxon>
    </lineage>
</organism>
<evidence type="ECO:0000256" key="3">
    <source>
        <dbReference type="ARBA" id="ARBA00023163"/>
    </source>
</evidence>
<keyword evidence="2" id="KW-0238">DNA-binding</keyword>
<evidence type="ECO:0000256" key="2">
    <source>
        <dbReference type="ARBA" id="ARBA00023125"/>
    </source>
</evidence>
<evidence type="ECO:0000259" key="4">
    <source>
        <dbReference type="PROSITE" id="PS50932"/>
    </source>
</evidence>
<evidence type="ECO:0000313" key="6">
    <source>
        <dbReference type="Proteomes" id="UP000436522"/>
    </source>
</evidence>
<keyword evidence="6" id="KW-1185">Reference proteome</keyword>
<dbReference type="Pfam" id="PF13377">
    <property type="entry name" value="Peripla_BP_3"/>
    <property type="match status" value="1"/>
</dbReference>
<evidence type="ECO:0000256" key="1">
    <source>
        <dbReference type="ARBA" id="ARBA00023015"/>
    </source>
</evidence>
<keyword evidence="3" id="KW-0804">Transcription</keyword>
<dbReference type="InterPro" id="IPR000843">
    <property type="entry name" value="HTH_LacI"/>
</dbReference>
<dbReference type="CDD" id="cd01575">
    <property type="entry name" value="PBP1_GntR"/>
    <property type="match status" value="1"/>
</dbReference>
<comment type="caution">
    <text evidence="5">The sequence shown here is derived from an EMBL/GenBank/DDBJ whole genome shotgun (WGS) entry which is preliminary data.</text>
</comment>
<dbReference type="AlphaFoldDB" id="A0A640VMK8"/>
<gene>
    <name evidence="5" type="ORF">So717_14610</name>
</gene>
<feature type="domain" description="HTH lacI-type" evidence="4">
    <location>
        <begin position="1"/>
        <end position="53"/>
    </location>
</feature>
<dbReference type="GO" id="GO:0000976">
    <property type="term" value="F:transcription cis-regulatory region binding"/>
    <property type="evidence" value="ECO:0007669"/>
    <property type="project" value="TreeGrafter"/>
</dbReference>
<proteinExistence type="predicted"/>
<dbReference type="Gene3D" id="3.40.50.2300">
    <property type="match status" value="2"/>
</dbReference>